<dbReference type="Gene3D" id="1.10.10.10">
    <property type="entry name" value="Winged helix-like DNA-binding domain superfamily/Winged helix DNA-binding domain"/>
    <property type="match status" value="1"/>
</dbReference>
<dbReference type="SUPFAM" id="SSF53850">
    <property type="entry name" value="Periplasmic binding protein-like II"/>
    <property type="match status" value="1"/>
</dbReference>
<evidence type="ECO:0000259" key="5">
    <source>
        <dbReference type="PROSITE" id="PS50931"/>
    </source>
</evidence>
<comment type="caution">
    <text evidence="6">The sequence shown here is derived from an EMBL/GenBank/DDBJ whole genome shotgun (WGS) entry which is preliminary data.</text>
</comment>
<organism evidence="6 7">
    <name type="scientific">Idiomarina piscisalsi</name>
    <dbReference type="NCBI Taxonomy" id="1096243"/>
    <lineage>
        <taxon>Bacteria</taxon>
        <taxon>Pseudomonadati</taxon>
        <taxon>Pseudomonadota</taxon>
        <taxon>Gammaproteobacteria</taxon>
        <taxon>Alteromonadales</taxon>
        <taxon>Idiomarinaceae</taxon>
        <taxon>Idiomarina</taxon>
    </lineage>
</organism>
<protein>
    <submittedName>
        <fullName evidence="6">LysR family transcriptional regulator</fullName>
    </submittedName>
</protein>
<keyword evidence="3" id="KW-0238">DNA-binding</keyword>
<reference evidence="6 7" key="1">
    <citation type="journal article" date="2011" name="Front. Microbiol.">
        <title>Genomic signatures of strain selection and enhancement in Bacillus atrophaeus var. globigii, a historical biowarfare simulant.</title>
        <authorList>
            <person name="Gibbons H.S."/>
            <person name="Broomall S.M."/>
            <person name="McNew L.A."/>
            <person name="Daligault H."/>
            <person name="Chapman C."/>
            <person name="Bruce D."/>
            <person name="Karavis M."/>
            <person name="Krepps M."/>
            <person name="McGregor P.A."/>
            <person name="Hong C."/>
            <person name="Park K.H."/>
            <person name="Akmal A."/>
            <person name="Feldman A."/>
            <person name="Lin J.S."/>
            <person name="Chang W.E."/>
            <person name="Higgs B.W."/>
            <person name="Demirev P."/>
            <person name="Lindquist J."/>
            <person name="Liem A."/>
            <person name="Fochler E."/>
            <person name="Read T.D."/>
            <person name="Tapia R."/>
            <person name="Johnson S."/>
            <person name="Bishop-Lilly K.A."/>
            <person name="Detter C."/>
            <person name="Han C."/>
            <person name="Sozhamannan S."/>
            <person name="Rosenzweig C.N."/>
            <person name="Skowronski E.W."/>
        </authorList>
    </citation>
    <scope>NUCLEOTIDE SEQUENCE [LARGE SCALE GENOMIC DNA]</scope>
    <source>
        <strain evidence="6 7">TPS4-2</strain>
    </source>
</reference>
<evidence type="ECO:0000256" key="3">
    <source>
        <dbReference type="ARBA" id="ARBA00023125"/>
    </source>
</evidence>
<sequence length="290" mass="32173">MAKSTLEQWRMFKAVADHGGFMQAAQQVHKSQSSIHHAVNKMEEQLGVNLFEVDGRKTVLTHAGKLLLRRINYLLSEAERFENVAQNLKEGVESTLSIAVDEAFPKEVLYEALEKVSEEFPLVHIEVIETILTGADELLRKGLATVSLSPFMLDNELSEALSDVTFVAVCGTNHTLASKASVTLEDLKNSRQIVLRDSGIEKSSDIGWLGSEQRWTVSHLTTSVELIRKSLGFAWLPESAIKAHIEEGSLVTLNLERGATRSMPIYLNFEDADSVGPVARSFIGHIRFLT</sequence>
<gene>
    <name evidence="6" type="ORF">CWI73_09635</name>
</gene>
<dbReference type="InterPro" id="IPR036388">
    <property type="entry name" value="WH-like_DNA-bd_sf"/>
</dbReference>
<proteinExistence type="inferred from homology"/>
<dbReference type="GO" id="GO:0003700">
    <property type="term" value="F:DNA-binding transcription factor activity"/>
    <property type="evidence" value="ECO:0007669"/>
    <property type="project" value="InterPro"/>
</dbReference>
<accession>A0A432YP49</accession>
<dbReference type="PANTHER" id="PTHR30126:SF88">
    <property type="entry name" value="TRANSCRIPTIONAL REGULATOR-RELATED"/>
    <property type="match status" value="1"/>
</dbReference>
<evidence type="ECO:0000313" key="7">
    <source>
        <dbReference type="Proteomes" id="UP000288361"/>
    </source>
</evidence>
<dbReference type="Proteomes" id="UP000288361">
    <property type="component" value="Unassembled WGS sequence"/>
</dbReference>
<name>A0A432YP49_9GAMM</name>
<dbReference type="Pfam" id="PF03466">
    <property type="entry name" value="LysR_substrate"/>
    <property type="match status" value="1"/>
</dbReference>
<dbReference type="Gene3D" id="3.40.190.290">
    <property type="match status" value="1"/>
</dbReference>
<evidence type="ECO:0000256" key="2">
    <source>
        <dbReference type="ARBA" id="ARBA00023015"/>
    </source>
</evidence>
<dbReference type="CDD" id="cd05466">
    <property type="entry name" value="PBP2_LTTR_substrate"/>
    <property type="match status" value="1"/>
</dbReference>
<dbReference type="PROSITE" id="PS50931">
    <property type="entry name" value="HTH_LYSR"/>
    <property type="match status" value="1"/>
</dbReference>
<dbReference type="EMBL" id="PIQA01000011">
    <property type="protein sequence ID" value="RUO62723.1"/>
    <property type="molecule type" value="Genomic_DNA"/>
</dbReference>
<dbReference type="InterPro" id="IPR000847">
    <property type="entry name" value="LysR_HTH_N"/>
</dbReference>
<feature type="domain" description="HTH lysR-type" evidence="5">
    <location>
        <begin position="1"/>
        <end position="61"/>
    </location>
</feature>
<dbReference type="InterPro" id="IPR036390">
    <property type="entry name" value="WH_DNA-bd_sf"/>
</dbReference>
<dbReference type="InterPro" id="IPR005119">
    <property type="entry name" value="LysR_subst-bd"/>
</dbReference>
<keyword evidence="2" id="KW-0805">Transcription regulation</keyword>
<evidence type="ECO:0000256" key="1">
    <source>
        <dbReference type="ARBA" id="ARBA00009437"/>
    </source>
</evidence>
<dbReference type="AlphaFoldDB" id="A0A432YP49"/>
<evidence type="ECO:0000256" key="4">
    <source>
        <dbReference type="ARBA" id="ARBA00023163"/>
    </source>
</evidence>
<dbReference type="GO" id="GO:0000976">
    <property type="term" value="F:transcription cis-regulatory region binding"/>
    <property type="evidence" value="ECO:0007669"/>
    <property type="project" value="TreeGrafter"/>
</dbReference>
<comment type="similarity">
    <text evidence="1">Belongs to the LysR transcriptional regulatory family.</text>
</comment>
<dbReference type="Pfam" id="PF00126">
    <property type="entry name" value="HTH_1"/>
    <property type="match status" value="1"/>
</dbReference>
<dbReference type="SUPFAM" id="SSF46785">
    <property type="entry name" value="Winged helix' DNA-binding domain"/>
    <property type="match status" value="1"/>
</dbReference>
<evidence type="ECO:0000313" key="6">
    <source>
        <dbReference type="EMBL" id="RUO62723.1"/>
    </source>
</evidence>
<dbReference type="RefSeq" id="WP_126752591.1">
    <property type="nucleotide sequence ID" value="NZ_JBHUMT010000004.1"/>
</dbReference>
<dbReference type="PANTHER" id="PTHR30126">
    <property type="entry name" value="HTH-TYPE TRANSCRIPTIONAL REGULATOR"/>
    <property type="match status" value="1"/>
</dbReference>
<keyword evidence="4" id="KW-0804">Transcription</keyword>